<dbReference type="InterPro" id="IPR002477">
    <property type="entry name" value="Peptidoglycan-bd-like"/>
</dbReference>
<dbReference type="Gene3D" id="1.10.101.10">
    <property type="entry name" value="PGBD-like superfamily/PGBD"/>
    <property type="match status" value="1"/>
</dbReference>
<sequence length="66" mass="7214">RRSCARATATGYVSMEQVRELQSLLTRAGYDTGGVDGKMGAMSRKAIQAAQKNLGYPPTAIRPRNW</sequence>
<feature type="non-terminal residue" evidence="2">
    <location>
        <position position="1"/>
    </location>
</feature>
<organism evidence="2">
    <name type="scientific">uncultured Hyphomicrobium sp</name>
    <dbReference type="NCBI Taxonomy" id="194373"/>
    <lineage>
        <taxon>Bacteria</taxon>
        <taxon>Pseudomonadati</taxon>
        <taxon>Pseudomonadota</taxon>
        <taxon>Alphaproteobacteria</taxon>
        <taxon>Hyphomicrobiales</taxon>
        <taxon>Hyphomicrobiaceae</taxon>
        <taxon>Hyphomicrobium</taxon>
        <taxon>environmental samples</taxon>
    </lineage>
</organism>
<dbReference type="EMBL" id="KF127361">
    <property type="protein sequence ID" value="AIA94715.1"/>
    <property type="molecule type" value="Genomic_DNA"/>
</dbReference>
<feature type="domain" description="Peptidoglycan binding-like" evidence="1">
    <location>
        <begin position="15"/>
        <end position="60"/>
    </location>
</feature>
<accession>A0A060CNG4</accession>
<proteinExistence type="predicted"/>
<dbReference type="AlphaFoldDB" id="A0A060CNG4"/>
<name>A0A060CNG4_9HYPH</name>
<dbReference type="Pfam" id="PF01471">
    <property type="entry name" value="PG_binding_1"/>
    <property type="match status" value="1"/>
</dbReference>
<dbReference type="InterPro" id="IPR036366">
    <property type="entry name" value="PGBDSf"/>
</dbReference>
<dbReference type="InterPro" id="IPR036365">
    <property type="entry name" value="PGBD-like_sf"/>
</dbReference>
<dbReference type="SUPFAM" id="SSF47090">
    <property type="entry name" value="PGBD-like"/>
    <property type="match status" value="1"/>
</dbReference>
<evidence type="ECO:0000313" key="2">
    <source>
        <dbReference type="EMBL" id="AIA94715.1"/>
    </source>
</evidence>
<reference evidence="2" key="1">
    <citation type="journal article" date="2013" name="Environ. Microbiol.">
        <title>Seasonally variable intestinal metagenomes of the red palm weevil (Rhynchophorus ferrugineus).</title>
        <authorList>
            <person name="Jia S."/>
            <person name="Zhang X."/>
            <person name="Zhang G."/>
            <person name="Yin A."/>
            <person name="Zhang S."/>
            <person name="Li F."/>
            <person name="Wang L."/>
            <person name="Zhao D."/>
            <person name="Yun Q."/>
            <person name="Tala"/>
            <person name="Wang J."/>
            <person name="Sun G."/>
            <person name="Baabdullah M."/>
            <person name="Yu X."/>
            <person name="Hu S."/>
            <person name="Al-Mssallem I.S."/>
            <person name="Yu J."/>
        </authorList>
    </citation>
    <scope>NUCLEOTIDE SEQUENCE</scope>
</reference>
<protein>
    <submittedName>
        <fullName evidence="2">CAZy families GH103 protein</fullName>
    </submittedName>
</protein>
<evidence type="ECO:0000259" key="1">
    <source>
        <dbReference type="Pfam" id="PF01471"/>
    </source>
</evidence>